<reference evidence="1" key="1">
    <citation type="submission" date="2020-04" db="EMBL/GenBank/DDBJ databases">
        <authorList>
            <person name="Alioto T."/>
            <person name="Alioto T."/>
            <person name="Gomez Garrido J."/>
        </authorList>
    </citation>
    <scope>NUCLEOTIDE SEQUENCE</scope>
    <source>
        <strain evidence="1">A484AB</strain>
    </source>
</reference>
<dbReference type="EMBL" id="CACRXK020001101">
    <property type="protein sequence ID" value="CAB3986981.1"/>
    <property type="molecule type" value="Genomic_DNA"/>
</dbReference>
<accession>A0A6S7GQU8</accession>
<organism evidence="1 2">
    <name type="scientific">Paramuricea clavata</name>
    <name type="common">Red gorgonian</name>
    <name type="synonym">Violescent sea-whip</name>
    <dbReference type="NCBI Taxonomy" id="317549"/>
    <lineage>
        <taxon>Eukaryota</taxon>
        <taxon>Metazoa</taxon>
        <taxon>Cnidaria</taxon>
        <taxon>Anthozoa</taxon>
        <taxon>Octocorallia</taxon>
        <taxon>Malacalcyonacea</taxon>
        <taxon>Plexauridae</taxon>
        <taxon>Paramuricea</taxon>
    </lineage>
</organism>
<gene>
    <name evidence="1" type="ORF">PACLA_8A082494</name>
</gene>
<dbReference type="AlphaFoldDB" id="A0A6S7GQU8"/>
<sequence length="170" mass="19617">MKDMEDKYPEYDNKNYEELFSDFQDLTTRRDRIINNSSLDPTDIDSEIKYVESLMEKLSSNQQSTSFTSGDDGRTVTITNSGKEVTAPAVEFADVSDRPENDIRPAVEDFISKHYDRRDFKLNLHSDKVSELRLNLNRTGNNNITYRPLTNRNTRGKAQIVLKRDVNGDL</sequence>
<dbReference type="Proteomes" id="UP001152795">
    <property type="component" value="Unassembled WGS sequence"/>
</dbReference>
<comment type="caution">
    <text evidence="1">The sequence shown here is derived from an EMBL/GenBank/DDBJ whole genome shotgun (WGS) entry which is preliminary data.</text>
</comment>
<proteinExistence type="predicted"/>
<keyword evidence="2" id="KW-1185">Reference proteome</keyword>
<protein>
    <submittedName>
        <fullName evidence="1">Uncharacterized protein</fullName>
    </submittedName>
</protein>
<evidence type="ECO:0000313" key="2">
    <source>
        <dbReference type="Proteomes" id="UP001152795"/>
    </source>
</evidence>
<evidence type="ECO:0000313" key="1">
    <source>
        <dbReference type="EMBL" id="CAB3986981.1"/>
    </source>
</evidence>
<name>A0A6S7GQU8_PARCT</name>